<dbReference type="InterPro" id="IPR045851">
    <property type="entry name" value="AMP-bd_C_sf"/>
</dbReference>
<evidence type="ECO:0000313" key="7">
    <source>
        <dbReference type="Proteomes" id="UP000637002"/>
    </source>
</evidence>
<dbReference type="Pfam" id="PF00501">
    <property type="entry name" value="AMP-binding"/>
    <property type="match status" value="1"/>
</dbReference>
<dbReference type="Gene3D" id="3.30.300.30">
    <property type="match status" value="1"/>
</dbReference>
<keyword evidence="3" id="KW-0443">Lipid metabolism</keyword>
<dbReference type="InterPro" id="IPR000873">
    <property type="entry name" value="AMP-dep_synth/lig_dom"/>
</dbReference>
<dbReference type="GO" id="GO:0004467">
    <property type="term" value="F:long-chain fatty acid-CoA ligase activity"/>
    <property type="evidence" value="ECO:0007669"/>
    <property type="project" value="UniProtKB-EC"/>
</dbReference>
<dbReference type="PROSITE" id="PS00455">
    <property type="entry name" value="AMP_BINDING"/>
    <property type="match status" value="1"/>
</dbReference>
<evidence type="ECO:0000256" key="2">
    <source>
        <dbReference type="ARBA" id="ARBA00022832"/>
    </source>
</evidence>
<comment type="catalytic activity">
    <reaction evidence="4">
        <text>a long-chain fatty acid + ATP + CoA = a long-chain fatty acyl-CoA + AMP + diphosphate</text>
        <dbReference type="Rhea" id="RHEA:15421"/>
        <dbReference type="ChEBI" id="CHEBI:30616"/>
        <dbReference type="ChEBI" id="CHEBI:33019"/>
        <dbReference type="ChEBI" id="CHEBI:57287"/>
        <dbReference type="ChEBI" id="CHEBI:57560"/>
        <dbReference type="ChEBI" id="CHEBI:83139"/>
        <dbReference type="ChEBI" id="CHEBI:456215"/>
        <dbReference type="EC" id="6.2.1.3"/>
    </reaction>
    <physiologicalReaction direction="left-to-right" evidence="4">
        <dbReference type="Rhea" id="RHEA:15422"/>
    </physiologicalReaction>
</comment>
<protein>
    <submittedName>
        <fullName evidence="6">Fatty-acid--CoA ligase</fullName>
    </submittedName>
</protein>
<evidence type="ECO:0000313" key="6">
    <source>
        <dbReference type="EMBL" id="GGC78187.1"/>
    </source>
</evidence>
<reference evidence="6" key="2">
    <citation type="submission" date="2020-09" db="EMBL/GenBank/DDBJ databases">
        <authorList>
            <person name="Sun Q."/>
            <person name="Zhou Y."/>
        </authorList>
    </citation>
    <scope>NUCLEOTIDE SEQUENCE</scope>
    <source>
        <strain evidence="6">CGMCC 1.12919</strain>
    </source>
</reference>
<feature type="domain" description="AMP-dependent synthetase/ligase" evidence="5">
    <location>
        <begin position="40"/>
        <end position="456"/>
    </location>
</feature>
<dbReference type="EMBL" id="BMGG01000007">
    <property type="protein sequence ID" value="GGC78187.1"/>
    <property type="molecule type" value="Genomic_DNA"/>
</dbReference>
<accession>A0A916UMS7</accession>
<dbReference type="Proteomes" id="UP000637002">
    <property type="component" value="Unassembled WGS sequence"/>
</dbReference>
<organism evidence="6 7">
    <name type="scientific">Chelatococcus reniformis</name>
    <dbReference type="NCBI Taxonomy" id="1494448"/>
    <lineage>
        <taxon>Bacteria</taxon>
        <taxon>Pseudomonadati</taxon>
        <taxon>Pseudomonadota</taxon>
        <taxon>Alphaproteobacteria</taxon>
        <taxon>Hyphomicrobiales</taxon>
        <taxon>Chelatococcaceae</taxon>
        <taxon>Chelatococcus</taxon>
    </lineage>
</organism>
<dbReference type="InterPro" id="IPR042099">
    <property type="entry name" value="ANL_N_sf"/>
</dbReference>
<keyword evidence="7" id="KW-1185">Reference proteome</keyword>
<dbReference type="PANTHER" id="PTHR43272">
    <property type="entry name" value="LONG-CHAIN-FATTY-ACID--COA LIGASE"/>
    <property type="match status" value="1"/>
</dbReference>
<evidence type="ECO:0000256" key="1">
    <source>
        <dbReference type="ARBA" id="ARBA00022598"/>
    </source>
</evidence>
<dbReference type="GO" id="GO:0016020">
    <property type="term" value="C:membrane"/>
    <property type="evidence" value="ECO:0007669"/>
    <property type="project" value="TreeGrafter"/>
</dbReference>
<proteinExistence type="predicted"/>
<comment type="caution">
    <text evidence="6">The sequence shown here is derived from an EMBL/GenBank/DDBJ whole genome shotgun (WGS) entry which is preliminary data.</text>
</comment>
<sequence>MQAPSDLHSVAPQRGPAWARVDPRIRSIIEVETLPRLFAAATRQRGDAVAMRMKEYGIWQGVSWRQYGERARCAGLGLAALGVRRGEAVSIIAEGRPEWLYAEYGIYGIGAVCNGIYTTDSPAQVAYILGDSGSVVCIVENEEQLDKVLEVRGRCAALRAIVVIDMKGLHQFSDPMVISFADLLARGEQHGRAQPGVWEGEIEMARPEDVAVLIYTSGTTGPPKGVMLTHRNLVFKIENETELLGQSSRDSLLSFLPLSHIAERSYSSFFPLKTGAVVNFVESGETMAANLQELQPTILFAVPRVWEKFHSAVVLRMKEATLPGRLLYQAAIGLGYRLVDQRMAARRPPLALRAAYALASRVALENVRRSIGVSRCRYLVTGAAPIAPDVIKWYMALGLDMREAYGQTESAGMITCTPAGSAKLGTVGKGVPNVEVRLGAGGEILARGPNIFAGYLNQPGKSAETVVDGWLHTGDVGTIDEDGWVRVVDRLKDIIITAGGKNITPSEIENQLKFSPYISDAVVIGDRRKFLTCLIMVDQDNVAQFAQDNGVPFTSFASLCRARAVQDLVAAEIEKVNRNVARVETIKTFRLIEQVLTAEDAELTPTMKLKRSYVSETYRELIDEMYREPAV</sequence>
<evidence type="ECO:0000259" key="5">
    <source>
        <dbReference type="Pfam" id="PF00501"/>
    </source>
</evidence>
<dbReference type="SUPFAM" id="SSF56801">
    <property type="entry name" value="Acetyl-CoA synthetase-like"/>
    <property type="match status" value="1"/>
</dbReference>
<dbReference type="Gene3D" id="3.40.50.12780">
    <property type="entry name" value="N-terminal domain of ligase-like"/>
    <property type="match status" value="1"/>
</dbReference>
<evidence type="ECO:0000256" key="4">
    <source>
        <dbReference type="ARBA" id="ARBA00024484"/>
    </source>
</evidence>
<dbReference type="PANTHER" id="PTHR43272:SF32">
    <property type="entry name" value="AMP-DEPENDENT SYNTHETASE_LIGASE DOMAIN-CONTAINING PROTEIN"/>
    <property type="match status" value="1"/>
</dbReference>
<evidence type="ECO:0000256" key="3">
    <source>
        <dbReference type="ARBA" id="ARBA00023098"/>
    </source>
</evidence>
<dbReference type="Pfam" id="PF23562">
    <property type="entry name" value="AMP-binding_C_3"/>
    <property type="match status" value="1"/>
</dbReference>
<name>A0A916UMS7_9HYPH</name>
<reference evidence="6" key="1">
    <citation type="journal article" date="2014" name="Int. J. Syst. Evol. Microbiol.">
        <title>Complete genome sequence of Corynebacterium casei LMG S-19264T (=DSM 44701T), isolated from a smear-ripened cheese.</title>
        <authorList>
            <consortium name="US DOE Joint Genome Institute (JGI-PGF)"/>
            <person name="Walter F."/>
            <person name="Albersmeier A."/>
            <person name="Kalinowski J."/>
            <person name="Ruckert C."/>
        </authorList>
    </citation>
    <scope>NUCLEOTIDE SEQUENCE</scope>
    <source>
        <strain evidence="6">CGMCC 1.12919</strain>
    </source>
</reference>
<dbReference type="AlphaFoldDB" id="A0A916UMS7"/>
<keyword evidence="1 6" id="KW-0436">Ligase</keyword>
<gene>
    <name evidence="6" type="ORF">GCM10010994_40540</name>
</gene>
<dbReference type="InterPro" id="IPR020845">
    <property type="entry name" value="AMP-binding_CS"/>
</dbReference>
<keyword evidence="2" id="KW-0276">Fatty acid metabolism</keyword>